<dbReference type="GO" id="GO:0003700">
    <property type="term" value="F:DNA-binding transcription factor activity"/>
    <property type="evidence" value="ECO:0007669"/>
    <property type="project" value="InterPro"/>
</dbReference>
<dbReference type="PRINTS" id="PR00035">
    <property type="entry name" value="HTHGNTR"/>
</dbReference>
<evidence type="ECO:0000256" key="2">
    <source>
        <dbReference type="ARBA" id="ARBA00023125"/>
    </source>
</evidence>
<dbReference type="SMART" id="SM00866">
    <property type="entry name" value="UTRA"/>
    <property type="match status" value="1"/>
</dbReference>
<dbReference type="Pfam" id="PF00392">
    <property type="entry name" value="GntR"/>
    <property type="match status" value="1"/>
</dbReference>
<dbReference type="GO" id="GO:0045892">
    <property type="term" value="P:negative regulation of DNA-templated transcription"/>
    <property type="evidence" value="ECO:0007669"/>
    <property type="project" value="TreeGrafter"/>
</dbReference>
<feature type="domain" description="HTH gntR-type" evidence="4">
    <location>
        <begin position="3"/>
        <end position="71"/>
    </location>
</feature>
<dbReference type="Gene3D" id="3.40.1410.10">
    <property type="entry name" value="Chorismate lyase-like"/>
    <property type="match status" value="1"/>
</dbReference>
<evidence type="ECO:0000256" key="3">
    <source>
        <dbReference type="ARBA" id="ARBA00023163"/>
    </source>
</evidence>
<evidence type="ECO:0000256" key="1">
    <source>
        <dbReference type="ARBA" id="ARBA00023015"/>
    </source>
</evidence>
<organism evidence="5 6">
    <name type="scientific">Ramlibacter pinisoli</name>
    <dbReference type="NCBI Taxonomy" id="2682844"/>
    <lineage>
        <taxon>Bacteria</taxon>
        <taxon>Pseudomonadati</taxon>
        <taxon>Pseudomonadota</taxon>
        <taxon>Betaproteobacteria</taxon>
        <taxon>Burkholderiales</taxon>
        <taxon>Comamonadaceae</taxon>
        <taxon>Ramlibacter</taxon>
    </lineage>
</organism>
<dbReference type="InterPro" id="IPR050679">
    <property type="entry name" value="Bact_HTH_transcr_reg"/>
</dbReference>
<evidence type="ECO:0000313" key="5">
    <source>
        <dbReference type="EMBL" id="MVQ32319.1"/>
    </source>
</evidence>
<dbReference type="EMBL" id="WSEL01000009">
    <property type="protein sequence ID" value="MVQ32319.1"/>
    <property type="molecule type" value="Genomic_DNA"/>
</dbReference>
<dbReference type="Proteomes" id="UP000469385">
    <property type="component" value="Unassembled WGS sequence"/>
</dbReference>
<dbReference type="Gene3D" id="1.10.10.10">
    <property type="entry name" value="Winged helix-like DNA-binding domain superfamily/Winged helix DNA-binding domain"/>
    <property type="match status" value="1"/>
</dbReference>
<proteinExistence type="predicted"/>
<dbReference type="PROSITE" id="PS50949">
    <property type="entry name" value="HTH_GNTR"/>
    <property type="match status" value="1"/>
</dbReference>
<dbReference type="InterPro" id="IPR036388">
    <property type="entry name" value="WH-like_DNA-bd_sf"/>
</dbReference>
<accession>A0A6N8IZ55</accession>
<dbReference type="SMART" id="SM00345">
    <property type="entry name" value="HTH_GNTR"/>
    <property type="match status" value="1"/>
</dbReference>
<dbReference type="RefSeq" id="WP_157400288.1">
    <property type="nucleotide sequence ID" value="NZ_WSEL01000009.1"/>
</dbReference>
<evidence type="ECO:0000313" key="6">
    <source>
        <dbReference type="Proteomes" id="UP000469385"/>
    </source>
</evidence>
<dbReference type="GO" id="GO:0003677">
    <property type="term" value="F:DNA binding"/>
    <property type="evidence" value="ECO:0007669"/>
    <property type="project" value="UniProtKB-KW"/>
</dbReference>
<dbReference type="InterPro" id="IPR036390">
    <property type="entry name" value="WH_DNA-bd_sf"/>
</dbReference>
<dbReference type="AlphaFoldDB" id="A0A6N8IZ55"/>
<name>A0A6N8IZ55_9BURK</name>
<gene>
    <name evidence="5" type="ORF">GON04_22880</name>
</gene>
<dbReference type="InterPro" id="IPR000524">
    <property type="entry name" value="Tscrpt_reg_HTH_GntR"/>
</dbReference>
<keyword evidence="2" id="KW-0238">DNA-binding</keyword>
<dbReference type="Pfam" id="PF07702">
    <property type="entry name" value="UTRA"/>
    <property type="match status" value="1"/>
</dbReference>
<dbReference type="InterPro" id="IPR011663">
    <property type="entry name" value="UTRA"/>
</dbReference>
<keyword evidence="1" id="KW-0805">Transcription regulation</keyword>
<dbReference type="PANTHER" id="PTHR44846:SF17">
    <property type="entry name" value="GNTR-FAMILY TRANSCRIPTIONAL REGULATOR"/>
    <property type="match status" value="1"/>
</dbReference>
<dbReference type="PANTHER" id="PTHR44846">
    <property type="entry name" value="MANNOSYL-D-GLYCERATE TRANSPORT/METABOLISM SYSTEM REPRESSOR MNGR-RELATED"/>
    <property type="match status" value="1"/>
</dbReference>
<comment type="caution">
    <text evidence="5">The sequence shown here is derived from an EMBL/GenBank/DDBJ whole genome shotgun (WGS) entry which is preliminary data.</text>
</comment>
<keyword evidence="6" id="KW-1185">Reference proteome</keyword>
<dbReference type="SUPFAM" id="SSF64288">
    <property type="entry name" value="Chorismate lyase-like"/>
    <property type="match status" value="1"/>
</dbReference>
<protein>
    <submittedName>
        <fullName evidence="5">GntR family transcriptional regulator</fullName>
    </submittedName>
</protein>
<dbReference type="CDD" id="cd07377">
    <property type="entry name" value="WHTH_GntR"/>
    <property type="match status" value="1"/>
</dbReference>
<evidence type="ECO:0000259" key="4">
    <source>
        <dbReference type="PROSITE" id="PS50949"/>
    </source>
</evidence>
<keyword evidence="3" id="KW-0804">Transcription</keyword>
<reference evidence="5 6" key="1">
    <citation type="submission" date="2019-12" db="EMBL/GenBank/DDBJ databases">
        <authorList>
            <person name="Huq M.A."/>
        </authorList>
    </citation>
    <scope>NUCLEOTIDE SEQUENCE [LARGE SCALE GENOMIC DNA]</scope>
    <source>
        <strain evidence="5 6">MAH-25</strain>
    </source>
</reference>
<dbReference type="SUPFAM" id="SSF46785">
    <property type="entry name" value="Winged helix' DNA-binding domain"/>
    <property type="match status" value="1"/>
</dbReference>
<sequence length="244" mass="27080">MARPLYAQVAEELSAAIARGRFPVGSLLPTEVELCGQYGTSRPTVRLALQELQAMGLVSRKKRLGTKVESATPQRGYSQAVASLEDLVQLAEDQVRSVRKAETVVLDRPTAKQLGVLPGTRWIRLELLRLPGDGNEETPAGWTETYIDADYADIPKLLRKQPKILVSSLIESYYGRRVAEVEQIIHAVPLPPEVAEVLHAKAGSPALRIMRRYLDHANEAFEIAITIHPGDRMSVATRLRRDRS</sequence>
<dbReference type="InterPro" id="IPR028978">
    <property type="entry name" value="Chorismate_lyase_/UTRA_dom_sf"/>
</dbReference>